<dbReference type="GO" id="GO:1902604">
    <property type="term" value="P:p-aminobenzoyl-glutamate transmembrane transport"/>
    <property type="evidence" value="ECO:0007669"/>
    <property type="project" value="InterPro"/>
</dbReference>
<feature type="transmembrane region" description="Helical" evidence="1">
    <location>
        <begin position="131"/>
        <end position="155"/>
    </location>
</feature>
<accession>A0A2S5DJN9</accession>
<dbReference type="PANTHER" id="PTHR30282:SF1">
    <property type="entry name" value="ABGT FAMILY TRANSPORTER"/>
    <property type="match status" value="1"/>
</dbReference>
<keyword evidence="1" id="KW-0472">Membrane</keyword>
<evidence type="ECO:0000313" key="3">
    <source>
        <dbReference type="Proteomes" id="UP000237082"/>
    </source>
</evidence>
<dbReference type="AlphaFoldDB" id="A0A2S5DJN9"/>
<protein>
    <recommendedName>
        <fullName evidence="4">Aminobenzoyl-glutamate transporter</fullName>
    </recommendedName>
</protein>
<feature type="transmembrane region" description="Helical" evidence="1">
    <location>
        <begin position="100"/>
        <end position="119"/>
    </location>
</feature>
<keyword evidence="1" id="KW-1133">Transmembrane helix</keyword>
<feature type="transmembrane region" description="Helical" evidence="1">
    <location>
        <begin position="70"/>
        <end position="88"/>
    </location>
</feature>
<keyword evidence="1" id="KW-0812">Transmembrane</keyword>
<dbReference type="GO" id="GO:0015558">
    <property type="term" value="F:secondary active p-aminobenzoyl-glutamate transmembrane transporter activity"/>
    <property type="evidence" value="ECO:0007669"/>
    <property type="project" value="InterPro"/>
</dbReference>
<dbReference type="InterPro" id="IPR004697">
    <property type="entry name" value="AbgT"/>
</dbReference>
<proteinExistence type="predicted"/>
<comment type="caution">
    <text evidence="2">The sequence shown here is derived from an EMBL/GenBank/DDBJ whole genome shotgun (WGS) entry which is preliminary data.</text>
</comment>
<gene>
    <name evidence="2" type="ORF">C2I19_05695</name>
</gene>
<dbReference type="EMBL" id="PQWB01000017">
    <property type="protein sequence ID" value="POZ63293.1"/>
    <property type="molecule type" value="Genomic_DNA"/>
</dbReference>
<reference evidence="3" key="1">
    <citation type="submission" date="2018-02" db="EMBL/GenBank/DDBJ databases">
        <authorList>
            <person name="O'Hara-Hanley K."/>
            <person name="Soby S."/>
        </authorList>
    </citation>
    <scope>NUCLEOTIDE SEQUENCE [LARGE SCALE GENOMIC DNA]</scope>
    <source>
        <strain evidence="3">MWU14-2602</strain>
    </source>
</reference>
<dbReference type="Pfam" id="PF03806">
    <property type="entry name" value="ABG_transport"/>
    <property type="match status" value="2"/>
</dbReference>
<organism evidence="2 3">
    <name type="scientific">Chromobacterium alticapitis</name>
    <dbReference type="NCBI Taxonomy" id="2073169"/>
    <lineage>
        <taxon>Bacteria</taxon>
        <taxon>Pseudomonadati</taxon>
        <taxon>Pseudomonadota</taxon>
        <taxon>Betaproteobacteria</taxon>
        <taxon>Neisseriales</taxon>
        <taxon>Chromobacteriaceae</taxon>
        <taxon>Chromobacterium</taxon>
    </lineage>
</organism>
<evidence type="ECO:0008006" key="4">
    <source>
        <dbReference type="Google" id="ProtNLM"/>
    </source>
</evidence>
<dbReference type="Proteomes" id="UP000237082">
    <property type="component" value="Unassembled WGS sequence"/>
</dbReference>
<evidence type="ECO:0000256" key="1">
    <source>
        <dbReference type="SAM" id="Phobius"/>
    </source>
</evidence>
<sequence length="173" mass="18249">MRFGGVFACRLAIFGLRRLVSDAPKGLLTPVMVFIGVLSNVASDVGYVVVISLVAMLFAASGRGSASAKWALLAPIFVPMLMLMGLSPEATQLAYRIGDSVTNIVTPLMTYFPMVLVVAKRYLPQYGLGNLIALMLPYSALFTLAWSLMLVLWLASGLPIGPGAASVLPLAGG</sequence>
<keyword evidence="3" id="KW-1185">Reference proteome</keyword>
<dbReference type="RefSeq" id="WP_103901737.1">
    <property type="nucleotide sequence ID" value="NZ_PQWB01000017.1"/>
</dbReference>
<evidence type="ECO:0000313" key="2">
    <source>
        <dbReference type="EMBL" id="POZ63293.1"/>
    </source>
</evidence>
<name>A0A2S5DJN9_9NEIS</name>
<dbReference type="PANTHER" id="PTHR30282">
    <property type="entry name" value="P-AMINOBENZOYL GLUTAMATE TRANSPORTER"/>
    <property type="match status" value="1"/>
</dbReference>
<feature type="transmembrane region" description="Helical" evidence="1">
    <location>
        <begin position="31"/>
        <end position="58"/>
    </location>
</feature>